<feature type="transmembrane region" description="Helical" evidence="1">
    <location>
        <begin position="81"/>
        <end position="99"/>
    </location>
</feature>
<keyword evidence="1" id="KW-1133">Transmembrane helix</keyword>
<keyword evidence="3" id="KW-1185">Reference proteome</keyword>
<dbReference type="OrthoDB" id="9781069at2"/>
<comment type="caution">
    <text evidence="2">The sequence shown here is derived from an EMBL/GenBank/DDBJ whole genome shotgun (WGS) entry which is preliminary data.</text>
</comment>
<feature type="transmembrane region" description="Helical" evidence="1">
    <location>
        <begin position="135"/>
        <end position="162"/>
    </location>
</feature>
<name>A0A4Z0C215_9BURK</name>
<dbReference type="Pfam" id="PF05857">
    <property type="entry name" value="TraX"/>
    <property type="match status" value="1"/>
</dbReference>
<feature type="transmembrane region" description="Helical" evidence="1">
    <location>
        <begin position="105"/>
        <end position="123"/>
    </location>
</feature>
<gene>
    <name evidence="2" type="ORF">EZ242_03765</name>
</gene>
<reference evidence="2 3" key="1">
    <citation type="submission" date="2019-03" db="EMBL/GenBank/DDBJ databases">
        <title>Ramlibacter rhizophilus CCTCC AB2015357, whole genome shotgun sequence.</title>
        <authorList>
            <person name="Zhang X."/>
            <person name="Feng G."/>
            <person name="Zhu H."/>
        </authorList>
    </citation>
    <scope>NUCLEOTIDE SEQUENCE [LARGE SCALE GENOMIC DNA]</scope>
    <source>
        <strain evidence="2 3">CCTCC AB2015357</strain>
    </source>
</reference>
<evidence type="ECO:0008006" key="4">
    <source>
        <dbReference type="Google" id="ProtNLM"/>
    </source>
</evidence>
<keyword evidence="1" id="KW-0812">Transmembrane</keyword>
<feature type="transmembrane region" description="Helical" evidence="1">
    <location>
        <begin position="218"/>
        <end position="236"/>
    </location>
</feature>
<keyword evidence="1" id="KW-0472">Membrane</keyword>
<feature type="transmembrane region" description="Helical" evidence="1">
    <location>
        <begin position="182"/>
        <end position="206"/>
    </location>
</feature>
<dbReference type="EMBL" id="SMLL01000001">
    <property type="protein sequence ID" value="TFZ04874.1"/>
    <property type="molecule type" value="Genomic_DNA"/>
</dbReference>
<organism evidence="2 3">
    <name type="scientific">Ramlibacter rhizophilus</name>
    <dbReference type="NCBI Taxonomy" id="1781167"/>
    <lineage>
        <taxon>Bacteria</taxon>
        <taxon>Pseudomonadati</taxon>
        <taxon>Pseudomonadota</taxon>
        <taxon>Betaproteobacteria</taxon>
        <taxon>Burkholderiales</taxon>
        <taxon>Comamonadaceae</taxon>
        <taxon>Ramlibacter</taxon>
    </lineage>
</organism>
<accession>A0A4Z0C215</accession>
<feature type="transmembrane region" description="Helical" evidence="1">
    <location>
        <begin position="48"/>
        <end position="69"/>
    </location>
</feature>
<dbReference type="InterPro" id="IPR008875">
    <property type="entry name" value="TraX"/>
</dbReference>
<protein>
    <recommendedName>
        <fullName evidence="4">Conjugal transfer protein TraX</fullName>
    </recommendedName>
</protein>
<dbReference type="Proteomes" id="UP000297564">
    <property type="component" value="Unassembled WGS sequence"/>
</dbReference>
<sequence length="237" mass="24901">MALVTPSPSPPPWGFSDGQLEALKWIAVGFMFLDHIGRLLLGYSTHSWVFAASRVAFPLFAIILALNLARGGDRAARAARTARRLGLWCVIAIAPSVWARGSPELVNVLGTLALGSALCWALASRGALALRVGVTLAATAAGHFVEFGIAGVLLIPAVFMWAGAGRAEAGLLALLLLGVTAWFNAVFGGVPAFLGTLACIPIAWALRQLPLRMPRAQLAFYVLYPLHLAVIGALKAA</sequence>
<evidence type="ECO:0000313" key="3">
    <source>
        <dbReference type="Proteomes" id="UP000297564"/>
    </source>
</evidence>
<proteinExistence type="predicted"/>
<evidence type="ECO:0000313" key="2">
    <source>
        <dbReference type="EMBL" id="TFZ04874.1"/>
    </source>
</evidence>
<evidence type="ECO:0000256" key="1">
    <source>
        <dbReference type="SAM" id="Phobius"/>
    </source>
</evidence>
<dbReference type="AlphaFoldDB" id="A0A4Z0C215"/>
<dbReference type="RefSeq" id="WP_135283757.1">
    <property type="nucleotide sequence ID" value="NZ_SMLL01000001.1"/>
</dbReference>